<reference evidence="2" key="1">
    <citation type="submission" date="2020-09" db="EMBL/GenBank/DDBJ databases">
        <title>Genome-Enabled Discovery of Anthraquinone Biosynthesis in Senna tora.</title>
        <authorList>
            <person name="Kang S.-H."/>
            <person name="Pandey R.P."/>
            <person name="Lee C.-M."/>
            <person name="Sim J.-S."/>
            <person name="Jeong J.-T."/>
            <person name="Choi B.-S."/>
            <person name="Jung M."/>
            <person name="Ginzburg D."/>
            <person name="Zhao K."/>
            <person name="Won S.Y."/>
            <person name="Oh T.-J."/>
            <person name="Yu Y."/>
            <person name="Kim N.-H."/>
            <person name="Lee O.R."/>
            <person name="Lee T.-H."/>
            <person name="Bashyal P."/>
            <person name="Kim T.-S."/>
            <person name="Lee W.-H."/>
            <person name="Kawkins C."/>
            <person name="Kim C.-K."/>
            <person name="Kim J.S."/>
            <person name="Ahn B.O."/>
            <person name="Rhee S.Y."/>
            <person name="Sohng J.K."/>
        </authorList>
    </citation>
    <scope>NUCLEOTIDE SEQUENCE</scope>
    <source>
        <tissue evidence="2">Leaf</tissue>
    </source>
</reference>
<accession>A0A835C6M0</accession>
<dbReference type="OrthoDB" id="1432691at2759"/>
<evidence type="ECO:0000313" key="2">
    <source>
        <dbReference type="EMBL" id="KAF7832231.1"/>
    </source>
</evidence>
<comment type="caution">
    <text evidence="2">The sequence shown here is derived from an EMBL/GenBank/DDBJ whole genome shotgun (WGS) entry which is preliminary data.</text>
</comment>
<dbReference type="Proteomes" id="UP000634136">
    <property type="component" value="Unassembled WGS sequence"/>
</dbReference>
<gene>
    <name evidence="2" type="ORF">G2W53_014564</name>
</gene>
<evidence type="ECO:0008006" key="4">
    <source>
        <dbReference type="Google" id="ProtNLM"/>
    </source>
</evidence>
<dbReference type="EMBL" id="JAAIUW010000005">
    <property type="protein sequence ID" value="KAF7832231.1"/>
    <property type="molecule type" value="Genomic_DNA"/>
</dbReference>
<evidence type="ECO:0000256" key="1">
    <source>
        <dbReference type="SAM" id="MobiDB-lite"/>
    </source>
</evidence>
<dbReference type="AlphaFoldDB" id="A0A835C6M0"/>
<dbReference type="PANTHER" id="PTHR33223:SF8">
    <property type="entry name" value="OS04G0172440 PROTEIN"/>
    <property type="match status" value="1"/>
</dbReference>
<keyword evidence="3" id="KW-1185">Reference proteome</keyword>
<feature type="region of interest" description="Disordered" evidence="1">
    <location>
        <begin position="34"/>
        <end position="55"/>
    </location>
</feature>
<protein>
    <recommendedName>
        <fullName evidence="4">Retrotransposon gag domain-containing protein</fullName>
    </recommendedName>
</protein>
<organism evidence="2 3">
    <name type="scientific">Senna tora</name>
    <dbReference type="NCBI Taxonomy" id="362788"/>
    <lineage>
        <taxon>Eukaryota</taxon>
        <taxon>Viridiplantae</taxon>
        <taxon>Streptophyta</taxon>
        <taxon>Embryophyta</taxon>
        <taxon>Tracheophyta</taxon>
        <taxon>Spermatophyta</taxon>
        <taxon>Magnoliopsida</taxon>
        <taxon>eudicotyledons</taxon>
        <taxon>Gunneridae</taxon>
        <taxon>Pentapetalae</taxon>
        <taxon>rosids</taxon>
        <taxon>fabids</taxon>
        <taxon>Fabales</taxon>
        <taxon>Fabaceae</taxon>
        <taxon>Caesalpinioideae</taxon>
        <taxon>Cassia clade</taxon>
        <taxon>Senna</taxon>
    </lineage>
</organism>
<proteinExistence type="predicted"/>
<sequence length="209" mass="24215">MREKPAQYCIKQFQRPKEPSTMCSTMTLVLLMPSHQPRSPGRTLDQGDADVEPRAKYQKKSSDESLCNWVRTKRINAEGASPRVEIGDPKIERKLGAKLVEGAQKTWDLENRCVFSRVEDPTGFKVPEFTKFDGSTDPDGHHNIFYRSMEKWGQNVKLLLKNFHHSLMGFALKWFTLLDRGILESWHSMVQGFSKEFTYNKTELTREMI</sequence>
<evidence type="ECO:0000313" key="3">
    <source>
        <dbReference type="Proteomes" id="UP000634136"/>
    </source>
</evidence>
<name>A0A835C6M0_9FABA</name>
<dbReference type="PANTHER" id="PTHR33223">
    <property type="entry name" value="CCHC-TYPE DOMAIN-CONTAINING PROTEIN"/>
    <property type="match status" value="1"/>
</dbReference>